<proteinExistence type="predicted"/>
<name>A0AC61RKZ6_9BACT</name>
<gene>
    <name evidence="1" type="ORF">E5331_00800</name>
</gene>
<evidence type="ECO:0000313" key="2">
    <source>
        <dbReference type="Proteomes" id="UP000306319"/>
    </source>
</evidence>
<dbReference type="Proteomes" id="UP000306319">
    <property type="component" value="Unassembled WGS sequence"/>
</dbReference>
<evidence type="ECO:0000313" key="1">
    <source>
        <dbReference type="EMBL" id="TGY80951.1"/>
    </source>
</evidence>
<reference evidence="1" key="1">
    <citation type="submission" date="2019-04" db="EMBL/GenBank/DDBJ databases">
        <title>Microbes associate with the intestines of laboratory mice.</title>
        <authorList>
            <person name="Navarre W."/>
            <person name="Wong E."/>
            <person name="Huang K."/>
            <person name="Tropini C."/>
            <person name="Ng K."/>
            <person name="Yu B."/>
        </authorList>
    </citation>
    <scope>NUCLEOTIDE SEQUENCE</scope>
    <source>
        <strain evidence="1">NM04_E33</strain>
    </source>
</reference>
<sequence length="202" mass="23161">MRIFSLFIAFMLTFNIFAEEVLIGGYHDNNGDGEHNVIARLKENGSKIDCIYIFVASTMGNGYYRIDSNKIPEFVTALSEVKTKFEEWSTQAIDNGIEKFTKQISVNFPKVVVYLSGKSNFNFSQKLNALFQVDNGIPCVWIYASTSTNFSKYNNKKEVFSMLFENPSDIDGLISILRDEETILQLAHKNLQIERKFDDLFQ</sequence>
<accession>A0AC61RKZ6</accession>
<organism evidence="1 2">
    <name type="scientific">Lepagella muris</name>
    <dbReference type="NCBI Taxonomy" id="3032870"/>
    <lineage>
        <taxon>Bacteria</taxon>
        <taxon>Pseudomonadati</taxon>
        <taxon>Bacteroidota</taxon>
        <taxon>Bacteroidia</taxon>
        <taxon>Bacteroidales</taxon>
        <taxon>Muribaculaceae</taxon>
        <taxon>Lepagella</taxon>
    </lineage>
</organism>
<comment type="caution">
    <text evidence="1">The sequence shown here is derived from an EMBL/GenBank/DDBJ whole genome shotgun (WGS) entry which is preliminary data.</text>
</comment>
<dbReference type="EMBL" id="SRYB01000001">
    <property type="protein sequence ID" value="TGY80951.1"/>
    <property type="molecule type" value="Genomic_DNA"/>
</dbReference>
<protein>
    <submittedName>
        <fullName evidence="1">Uncharacterized protein</fullName>
    </submittedName>
</protein>
<keyword evidence="2" id="KW-1185">Reference proteome</keyword>